<protein>
    <submittedName>
        <fullName evidence="2">DNA-binding transcriptional ArsR family regulator</fullName>
    </submittedName>
</protein>
<sequence length="231" mass="25062">MVDMPDIPRVARLLADVARTRIVWALIDGSARPAGELAFHAGISAQSASAHLMKLVGGGLLAAEAQGRHRYFRIANAEVACMIESMAALASGMELGLPQCLPSTGSSTQAFMHARTCYDHLAGEIAVSVLASMIKARWLRRKDTELVATRLGAQQLRALGIDLDSAQGERRVFARPCADLTQRHPHLGGALGTHMLKLYIDQSWIERMPKSRLVSVTPKGNEMFRKLLALG</sequence>
<keyword evidence="3" id="KW-1185">Reference proteome</keyword>
<name>A0A7Y9WTN8_9BURK</name>
<dbReference type="AlphaFoldDB" id="A0A7Y9WTN8"/>
<dbReference type="Proteomes" id="UP000540929">
    <property type="component" value="Unassembled WGS sequence"/>
</dbReference>
<evidence type="ECO:0000313" key="3">
    <source>
        <dbReference type="Proteomes" id="UP000540929"/>
    </source>
</evidence>
<keyword evidence="2" id="KW-0238">DNA-binding</keyword>
<comment type="caution">
    <text evidence="2">The sequence shown here is derived from an EMBL/GenBank/DDBJ whole genome shotgun (WGS) entry which is preliminary data.</text>
</comment>
<dbReference type="GO" id="GO:0003700">
    <property type="term" value="F:DNA-binding transcription factor activity"/>
    <property type="evidence" value="ECO:0007669"/>
    <property type="project" value="InterPro"/>
</dbReference>
<gene>
    <name evidence="2" type="ORF">GGD40_005671</name>
</gene>
<dbReference type="InterPro" id="IPR001845">
    <property type="entry name" value="HTH_ArsR_DNA-bd_dom"/>
</dbReference>
<dbReference type="PANTHER" id="PTHR39168:SF1">
    <property type="entry name" value="TRANSCRIPTIONAL REGULATORY PROTEIN"/>
    <property type="match status" value="1"/>
</dbReference>
<dbReference type="GO" id="GO:0046686">
    <property type="term" value="P:response to cadmium ion"/>
    <property type="evidence" value="ECO:0007669"/>
    <property type="project" value="TreeGrafter"/>
</dbReference>
<dbReference type="InterPro" id="IPR011991">
    <property type="entry name" value="ArsR-like_HTH"/>
</dbReference>
<dbReference type="GO" id="GO:0010288">
    <property type="term" value="P:response to lead ion"/>
    <property type="evidence" value="ECO:0007669"/>
    <property type="project" value="TreeGrafter"/>
</dbReference>
<organism evidence="2 3">
    <name type="scientific">Paraburkholderia bryophila</name>
    <dbReference type="NCBI Taxonomy" id="420952"/>
    <lineage>
        <taxon>Bacteria</taxon>
        <taxon>Pseudomonadati</taxon>
        <taxon>Pseudomonadota</taxon>
        <taxon>Betaproteobacteria</taxon>
        <taxon>Burkholderiales</taxon>
        <taxon>Burkholderiaceae</taxon>
        <taxon>Paraburkholderia</taxon>
    </lineage>
</organism>
<dbReference type="InterPro" id="IPR036388">
    <property type="entry name" value="WH-like_DNA-bd_sf"/>
</dbReference>
<evidence type="ECO:0000313" key="2">
    <source>
        <dbReference type="EMBL" id="NYH26100.1"/>
    </source>
</evidence>
<evidence type="ECO:0000259" key="1">
    <source>
        <dbReference type="PROSITE" id="PS50987"/>
    </source>
</evidence>
<dbReference type="SUPFAM" id="SSF46785">
    <property type="entry name" value="Winged helix' DNA-binding domain"/>
    <property type="match status" value="1"/>
</dbReference>
<feature type="domain" description="HTH arsR-type" evidence="1">
    <location>
        <begin position="1"/>
        <end position="94"/>
    </location>
</feature>
<dbReference type="PROSITE" id="PS50987">
    <property type="entry name" value="HTH_ARSR_2"/>
    <property type="match status" value="1"/>
</dbReference>
<dbReference type="Gene3D" id="1.10.10.10">
    <property type="entry name" value="Winged helix-like DNA-binding domain superfamily/Winged helix DNA-binding domain"/>
    <property type="match status" value="1"/>
</dbReference>
<reference evidence="2 3" key="1">
    <citation type="submission" date="2020-07" db="EMBL/GenBank/DDBJ databases">
        <title>Exploring microbial biodiversity for novel pathways involved in the catabolism of aromatic compounds derived from lignin.</title>
        <authorList>
            <person name="Elkins J."/>
        </authorList>
    </citation>
    <scope>NUCLEOTIDE SEQUENCE [LARGE SCALE GENOMIC DNA]</scope>
    <source>
        <strain evidence="2 3">H2C3C</strain>
    </source>
</reference>
<dbReference type="GO" id="GO:0097063">
    <property type="term" value="F:cadmium ion sensor activity"/>
    <property type="evidence" value="ECO:0007669"/>
    <property type="project" value="TreeGrafter"/>
</dbReference>
<dbReference type="RefSeq" id="WP_179745823.1">
    <property type="nucleotide sequence ID" value="NZ_JACCAS010000002.1"/>
</dbReference>
<accession>A0A7Y9WTN8</accession>
<dbReference type="InterPro" id="IPR036390">
    <property type="entry name" value="WH_DNA-bd_sf"/>
</dbReference>
<dbReference type="CDD" id="cd00090">
    <property type="entry name" value="HTH_ARSR"/>
    <property type="match status" value="1"/>
</dbReference>
<dbReference type="GO" id="GO:0032791">
    <property type="term" value="F:lead ion binding"/>
    <property type="evidence" value="ECO:0007669"/>
    <property type="project" value="TreeGrafter"/>
</dbReference>
<dbReference type="PANTHER" id="PTHR39168">
    <property type="entry name" value="TRANSCRIPTIONAL REGULATOR-RELATED"/>
    <property type="match status" value="1"/>
</dbReference>
<dbReference type="SMART" id="SM00418">
    <property type="entry name" value="HTH_ARSR"/>
    <property type="match status" value="1"/>
</dbReference>
<dbReference type="EMBL" id="JACCAS010000002">
    <property type="protein sequence ID" value="NYH26100.1"/>
    <property type="molecule type" value="Genomic_DNA"/>
</dbReference>
<dbReference type="GO" id="GO:0003677">
    <property type="term" value="F:DNA binding"/>
    <property type="evidence" value="ECO:0007669"/>
    <property type="project" value="UniProtKB-KW"/>
</dbReference>
<dbReference type="InterPro" id="IPR052543">
    <property type="entry name" value="HTH_Metal-responsive_Reg"/>
</dbReference>
<proteinExistence type="predicted"/>